<dbReference type="EMBL" id="HBHY01002981">
    <property type="protein sequence ID" value="CAE0128236.1"/>
    <property type="molecule type" value="Transcribed_RNA"/>
</dbReference>
<reference evidence="1" key="1">
    <citation type="submission" date="2021-01" db="EMBL/GenBank/DDBJ databases">
        <authorList>
            <person name="Corre E."/>
            <person name="Pelletier E."/>
            <person name="Niang G."/>
            <person name="Scheremetjew M."/>
            <person name="Finn R."/>
            <person name="Kale V."/>
            <person name="Holt S."/>
            <person name="Cochrane G."/>
            <person name="Meng A."/>
            <person name="Brown T."/>
            <person name="Cohen L."/>
        </authorList>
    </citation>
    <scope>NUCLEOTIDE SEQUENCE</scope>
    <source>
        <strain evidence="1">RCC927</strain>
    </source>
</reference>
<sequence>MAAQLLVRHLGPSYAALLPIFDARFKREQFQSIAGEVVEPCVAGDDDEPESADLMEDVLGLAARDQRRSLAADAARNCLTGGIIIDNSLGAAPSVRQSAFRALADMLEVEPSACVALVGSVSAAQAATAAGFVAAAVRAGVAARGEFPGATAIYDGCGPGGGATLSRLEALINQ</sequence>
<gene>
    <name evidence="1" type="ORF">PSIN1315_LOCUS1919</name>
</gene>
<dbReference type="Gene3D" id="3.40.50.1000">
    <property type="entry name" value="HAD superfamily/HAD-like"/>
    <property type="match status" value="1"/>
</dbReference>
<dbReference type="InterPro" id="IPR023214">
    <property type="entry name" value="HAD_sf"/>
</dbReference>
<proteinExistence type="predicted"/>
<evidence type="ECO:0000313" key="1">
    <source>
        <dbReference type="EMBL" id="CAE0128236.1"/>
    </source>
</evidence>
<dbReference type="AlphaFoldDB" id="A0A7S3BBG0"/>
<protein>
    <submittedName>
        <fullName evidence="1">Uncharacterized protein</fullName>
    </submittedName>
</protein>
<accession>A0A7S3BBG0</accession>
<organism evidence="1">
    <name type="scientific">Prasinoderma singulare</name>
    <dbReference type="NCBI Taxonomy" id="676789"/>
    <lineage>
        <taxon>Eukaryota</taxon>
        <taxon>Viridiplantae</taxon>
        <taxon>Prasinodermophyta</taxon>
        <taxon>Prasinodermophyceae</taxon>
        <taxon>Prasinodermales</taxon>
        <taxon>Prasinodermaceae</taxon>
        <taxon>Prasinoderma</taxon>
    </lineage>
</organism>
<name>A0A7S3BBG0_9VIRI</name>